<dbReference type="OrthoDB" id="1857727at2759"/>
<dbReference type="PANTHER" id="PTHR33355">
    <property type="entry name" value="WALL-ASSOCIATED RECEPTOR KINASE CARBOXY-TERMINAL PROTEIN-RELATED"/>
    <property type="match status" value="1"/>
</dbReference>
<keyword evidence="3" id="KW-0325">Glycoprotein</keyword>
<comment type="subcellular location">
    <subcellularLocation>
        <location evidence="1">Membrane</location>
        <topology evidence="1">Single-pass membrane protein</topology>
    </subcellularLocation>
</comment>
<dbReference type="GO" id="GO:0016020">
    <property type="term" value="C:membrane"/>
    <property type="evidence" value="ECO:0007669"/>
    <property type="project" value="UniProtKB-SubCell"/>
</dbReference>
<accession>A0A843UZ91</accession>
<dbReference type="EMBL" id="NMUH01001103">
    <property type="protein sequence ID" value="MQL88935.1"/>
    <property type="molecule type" value="Genomic_DNA"/>
</dbReference>
<dbReference type="GO" id="GO:0030247">
    <property type="term" value="F:polysaccharide binding"/>
    <property type="evidence" value="ECO:0007669"/>
    <property type="project" value="InterPro"/>
</dbReference>
<proteinExistence type="predicted"/>
<feature type="domain" description="Wall-associated receptor kinase C-terminal" evidence="7">
    <location>
        <begin position="253"/>
        <end position="291"/>
    </location>
</feature>
<dbReference type="InterPro" id="IPR032872">
    <property type="entry name" value="WAK_assoc_C"/>
</dbReference>
<dbReference type="Pfam" id="PF14380">
    <property type="entry name" value="WAK_assoc"/>
    <property type="match status" value="1"/>
</dbReference>
<dbReference type="AlphaFoldDB" id="A0A843UZ91"/>
<dbReference type="Proteomes" id="UP000652761">
    <property type="component" value="Unassembled WGS sequence"/>
</dbReference>
<dbReference type="PANTHER" id="PTHR33355:SF5">
    <property type="entry name" value="F12F1.23 PROTEIN"/>
    <property type="match status" value="1"/>
</dbReference>
<evidence type="ECO:0000259" key="6">
    <source>
        <dbReference type="Pfam" id="PF13947"/>
    </source>
</evidence>
<feature type="chain" id="PRO_5032749757" description="Wall-associated receptor kinase galacturonan-binding domain-containing protein" evidence="5">
    <location>
        <begin position="33"/>
        <end position="356"/>
    </location>
</feature>
<keyword evidence="4" id="KW-0812">Transmembrane</keyword>
<comment type="caution">
    <text evidence="8">The sequence shown here is derived from an EMBL/GenBank/DDBJ whole genome shotgun (WGS) entry which is preliminary data.</text>
</comment>
<keyword evidence="4" id="KW-0472">Membrane</keyword>
<evidence type="ECO:0000313" key="9">
    <source>
        <dbReference type="Proteomes" id="UP000652761"/>
    </source>
</evidence>
<evidence type="ECO:0000256" key="4">
    <source>
        <dbReference type="SAM" id="Phobius"/>
    </source>
</evidence>
<evidence type="ECO:0000256" key="5">
    <source>
        <dbReference type="SAM" id="SignalP"/>
    </source>
</evidence>
<dbReference type="InterPro" id="IPR025287">
    <property type="entry name" value="WAK_GUB"/>
</dbReference>
<evidence type="ECO:0000256" key="2">
    <source>
        <dbReference type="ARBA" id="ARBA00022729"/>
    </source>
</evidence>
<gene>
    <name evidence="8" type="ORF">Taro_021509</name>
</gene>
<name>A0A843UZ91_COLES</name>
<keyword evidence="4" id="KW-1133">Transmembrane helix</keyword>
<sequence length="356" mass="38153">MAFSLHVSPSAPFLLLFAATTGFFQILHSCSAQSSLCRTTCGDVHIHYPFGIDDGCGSPYYRNLLVCDAITPSSAPRLHLRTPSGTYPVLNISYSEPHLVVSDPSMWSCDDVDGLGSAIFRSPGRPPFSLDASTRLSLSPKNDYIFFNCSRDDVIVEPKPSFCERFPDRCDSACDSAAYLCRNMPGCAGAVGGAGAAGPAGGSAAPCCAYYPKASESLRLMLRYCTTYTSVYWRTVGLSFPPYDQVPEFGVRIDFEIPVTTRCLQCEDAGRGGGTCGYDTASRNFLCLCREGNVTTNCADGESSSRHRVSTGVVVGATTGVSVAGIVGVGAIMWFLRKVKPNKVTCGVQSNENRLF</sequence>
<dbReference type="Pfam" id="PF13947">
    <property type="entry name" value="GUB_WAK_bind"/>
    <property type="match status" value="1"/>
</dbReference>
<keyword evidence="2 5" id="KW-0732">Signal</keyword>
<reference evidence="8" key="1">
    <citation type="submission" date="2017-07" db="EMBL/GenBank/DDBJ databases">
        <title>Taro Niue Genome Assembly and Annotation.</title>
        <authorList>
            <person name="Atibalentja N."/>
            <person name="Keating K."/>
            <person name="Fields C.J."/>
        </authorList>
    </citation>
    <scope>NUCLEOTIDE SEQUENCE</scope>
    <source>
        <strain evidence="8">Niue_2</strain>
        <tissue evidence="8">Leaf</tissue>
    </source>
</reference>
<keyword evidence="9" id="KW-1185">Reference proteome</keyword>
<feature type="domain" description="Wall-associated receptor kinase galacturonan-binding" evidence="6">
    <location>
        <begin position="37"/>
        <end position="103"/>
    </location>
</feature>
<organism evidence="8 9">
    <name type="scientific">Colocasia esculenta</name>
    <name type="common">Wild taro</name>
    <name type="synonym">Arum esculentum</name>
    <dbReference type="NCBI Taxonomy" id="4460"/>
    <lineage>
        <taxon>Eukaryota</taxon>
        <taxon>Viridiplantae</taxon>
        <taxon>Streptophyta</taxon>
        <taxon>Embryophyta</taxon>
        <taxon>Tracheophyta</taxon>
        <taxon>Spermatophyta</taxon>
        <taxon>Magnoliopsida</taxon>
        <taxon>Liliopsida</taxon>
        <taxon>Araceae</taxon>
        <taxon>Aroideae</taxon>
        <taxon>Colocasieae</taxon>
        <taxon>Colocasia</taxon>
    </lineage>
</organism>
<evidence type="ECO:0000313" key="8">
    <source>
        <dbReference type="EMBL" id="MQL88935.1"/>
    </source>
</evidence>
<evidence type="ECO:0000259" key="7">
    <source>
        <dbReference type="Pfam" id="PF14380"/>
    </source>
</evidence>
<evidence type="ECO:0008006" key="10">
    <source>
        <dbReference type="Google" id="ProtNLM"/>
    </source>
</evidence>
<evidence type="ECO:0000256" key="3">
    <source>
        <dbReference type="ARBA" id="ARBA00023180"/>
    </source>
</evidence>
<protein>
    <recommendedName>
        <fullName evidence="10">Wall-associated receptor kinase galacturonan-binding domain-containing protein</fullName>
    </recommendedName>
</protein>
<feature type="transmembrane region" description="Helical" evidence="4">
    <location>
        <begin position="313"/>
        <end position="336"/>
    </location>
</feature>
<feature type="signal peptide" evidence="5">
    <location>
        <begin position="1"/>
        <end position="32"/>
    </location>
</feature>
<evidence type="ECO:0000256" key="1">
    <source>
        <dbReference type="ARBA" id="ARBA00004167"/>
    </source>
</evidence>